<evidence type="ECO:0000259" key="5">
    <source>
        <dbReference type="Pfam" id="PF01094"/>
    </source>
</evidence>
<dbReference type="OrthoDB" id="5984008at2759"/>
<dbReference type="CDD" id="cd19990">
    <property type="entry name" value="PBP1_GABAb_receptor_plant"/>
    <property type="match status" value="1"/>
</dbReference>
<dbReference type="InterPro" id="IPR001828">
    <property type="entry name" value="ANF_lig-bd_rcpt"/>
</dbReference>
<keyword evidence="2" id="KW-0812">Transmembrane</keyword>
<evidence type="ECO:0000313" key="6">
    <source>
        <dbReference type="EMBL" id="KAA8521441.1"/>
    </source>
</evidence>
<accession>A0A5J4ZWF4</accession>
<evidence type="ECO:0000313" key="7">
    <source>
        <dbReference type="Proteomes" id="UP000325577"/>
    </source>
</evidence>
<organism evidence="6 7">
    <name type="scientific">Nyssa sinensis</name>
    <dbReference type="NCBI Taxonomy" id="561372"/>
    <lineage>
        <taxon>Eukaryota</taxon>
        <taxon>Viridiplantae</taxon>
        <taxon>Streptophyta</taxon>
        <taxon>Embryophyta</taxon>
        <taxon>Tracheophyta</taxon>
        <taxon>Spermatophyta</taxon>
        <taxon>Magnoliopsida</taxon>
        <taxon>eudicotyledons</taxon>
        <taxon>Gunneridae</taxon>
        <taxon>Pentapetalae</taxon>
        <taxon>asterids</taxon>
        <taxon>Cornales</taxon>
        <taxon>Nyssaceae</taxon>
        <taxon>Nyssa</taxon>
    </lineage>
</organism>
<name>A0A5J4ZWF4_9ASTE</name>
<comment type="subcellular location">
    <subcellularLocation>
        <location evidence="1">Membrane</location>
    </subcellularLocation>
</comment>
<sequence>MTKMGMAQNTTIPVNVNVGVVLNMNKWVGKMGLSCISMAISDFYASHGDYKTRLVLNTRDSKNDVVGAAAAALDLLKNVQVQAIIGPTTSMQADFVIDLGGKAQVPIISFSASSDSLSSIRVPYFIRATQKDSSQVKAITAIVQAYRWRQVVPIYVDNAFGEGIIPFLTDSLQEIDTRVPYRSVIPPSATDDQIVAELYKLMTMQTRVFIVHMFPSLGSRLFTKAKEVGMMSKDYVWIITDGITDFLSSLNASVIDSMQGVLGVEPHVPRTKELENFAVRLEKEVPAR</sequence>
<dbReference type="EMBL" id="CM018048">
    <property type="protein sequence ID" value="KAA8521441.1"/>
    <property type="molecule type" value="Genomic_DNA"/>
</dbReference>
<dbReference type="GO" id="GO:0016020">
    <property type="term" value="C:membrane"/>
    <property type="evidence" value="ECO:0007669"/>
    <property type="project" value="UniProtKB-SubCell"/>
</dbReference>
<protein>
    <recommendedName>
        <fullName evidence="5">Receptor ligand binding region domain-containing protein</fullName>
    </recommendedName>
</protein>
<reference evidence="6 7" key="1">
    <citation type="submission" date="2019-09" db="EMBL/GenBank/DDBJ databases">
        <title>A chromosome-level genome assembly of the Chinese tupelo Nyssa sinensis.</title>
        <authorList>
            <person name="Yang X."/>
            <person name="Kang M."/>
            <person name="Yang Y."/>
            <person name="Xiong H."/>
            <person name="Wang M."/>
            <person name="Zhang Z."/>
            <person name="Wang Z."/>
            <person name="Wu H."/>
            <person name="Ma T."/>
            <person name="Liu J."/>
            <person name="Xi Z."/>
        </authorList>
    </citation>
    <scope>NUCLEOTIDE SEQUENCE [LARGE SCALE GENOMIC DNA]</scope>
    <source>
        <strain evidence="6">J267</strain>
        <tissue evidence="6">Leaf</tissue>
    </source>
</reference>
<feature type="domain" description="Receptor ligand binding region" evidence="5">
    <location>
        <begin position="35"/>
        <end position="278"/>
    </location>
</feature>
<evidence type="ECO:0000256" key="1">
    <source>
        <dbReference type="ARBA" id="ARBA00004370"/>
    </source>
</evidence>
<evidence type="ECO:0000256" key="2">
    <source>
        <dbReference type="ARBA" id="ARBA00022692"/>
    </source>
</evidence>
<dbReference type="Pfam" id="PF01094">
    <property type="entry name" value="ANF_receptor"/>
    <property type="match status" value="1"/>
</dbReference>
<dbReference type="AlphaFoldDB" id="A0A5J4ZWF4"/>
<dbReference type="SUPFAM" id="SSF53822">
    <property type="entry name" value="Periplasmic binding protein-like I"/>
    <property type="match status" value="1"/>
</dbReference>
<dbReference type="Gene3D" id="3.40.50.2300">
    <property type="match status" value="1"/>
</dbReference>
<dbReference type="PANTHER" id="PTHR34836">
    <property type="entry name" value="OS06G0188250 PROTEIN"/>
    <property type="match status" value="1"/>
</dbReference>
<gene>
    <name evidence="6" type="ORF">F0562_012106</name>
</gene>
<keyword evidence="3" id="KW-1133">Transmembrane helix</keyword>
<evidence type="ECO:0000256" key="4">
    <source>
        <dbReference type="ARBA" id="ARBA00023136"/>
    </source>
</evidence>
<dbReference type="PANTHER" id="PTHR34836:SF1">
    <property type="entry name" value="OS09G0428600 PROTEIN"/>
    <property type="match status" value="1"/>
</dbReference>
<dbReference type="Proteomes" id="UP000325577">
    <property type="component" value="Linkage Group LG5"/>
</dbReference>
<evidence type="ECO:0000256" key="3">
    <source>
        <dbReference type="ARBA" id="ARBA00022989"/>
    </source>
</evidence>
<keyword evidence="7" id="KW-1185">Reference proteome</keyword>
<dbReference type="FunFam" id="3.40.50.2300:FF:000169">
    <property type="entry name" value="Glutamate receptor"/>
    <property type="match status" value="1"/>
</dbReference>
<keyword evidence="4" id="KW-0472">Membrane</keyword>
<dbReference type="InterPro" id="IPR028082">
    <property type="entry name" value="Peripla_BP_I"/>
</dbReference>
<dbReference type="InterPro" id="IPR044440">
    <property type="entry name" value="GABAb_receptor_plant_PBP1"/>
</dbReference>
<proteinExistence type="predicted"/>
<dbReference type="InterPro" id="IPR015683">
    <property type="entry name" value="Ionotropic_Glu_rcpt"/>
</dbReference>